<dbReference type="SUPFAM" id="SSF56059">
    <property type="entry name" value="Glutathione synthetase ATP-binding domain-like"/>
    <property type="match status" value="1"/>
</dbReference>
<dbReference type="Proteomes" id="UP001500340">
    <property type="component" value="Unassembled WGS sequence"/>
</dbReference>
<evidence type="ECO:0008006" key="3">
    <source>
        <dbReference type="Google" id="ProtNLM"/>
    </source>
</evidence>
<reference evidence="2" key="1">
    <citation type="journal article" date="2019" name="Int. J. Syst. Evol. Microbiol.">
        <title>The Global Catalogue of Microorganisms (GCM) 10K type strain sequencing project: providing services to taxonomists for standard genome sequencing and annotation.</title>
        <authorList>
            <consortium name="The Broad Institute Genomics Platform"/>
            <consortium name="The Broad Institute Genome Sequencing Center for Infectious Disease"/>
            <person name="Wu L."/>
            <person name="Ma J."/>
        </authorList>
    </citation>
    <scope>NUCLEOTIDE SEQUENCE [LARGE SCALE GENOMIC DNA]</scope>
    <source>
        <strain evidence="2">JCM 12774</strain>
    </source>
</reference>
<keyword evidence="2" id="KW-1185">Reference proteome</keyword>
<dbReference type="Pfam" id="PF14398">
    <property type="entry name" value="ATPgrasp_YheCD"/>
    <property type="match status" value="1"/>
</dbReference>
<dbReference type="EMBL" id="BAAACX010000013">
    <property type="protein sequence ID" value="GAA0397654.1"/>
    <property type="molecule type" value="Genomic_DNA"/>
</dbReference>
<accession>A0ABP3ICJ9</accession>
<evidence type="ECO:0000313" key="2">
    <source>
        <dbReference type="Proteomes" id="UP001500340"/>
    </source>
</evidence>
<gene>
    <name evidence="1" type="ORF">GCM10008933_30250</name>
</gene>
<dbReference type="InterPro" id="IPR026838">
    <property type="entry name" value="YheC/D"/>
</dbReference>
<comment type="caution">
    <text evidence="1">The sequence shown here is derived from an EMBL/GenBank/DDBJ whole genome shotgun (WGS) entry which is preliminary data.</text>
</comment>
<proteinExistence type="predicted"/>
<sequence length="369" mass="41737">MGPDHVGILLNSSMFRGIPTRRTGQESINNYEEVAKEFDLTPCFLRLGDIDLKQGKCIAYIYNGREYAKAIIPIPKVIHNRALYSDPAAHRNVLQLISQGTTVFNANNRYRKDLIHKLLWDNKYLRSYLPVSVPATSSGLQQMMELYSDLILKPVRGSVGHGIIRLRKGTKGWEIIHYSLRQKSWIKARLYPGDLPKWLEKLLARTPYFIQERIPLLEYNNRPLDLRVTVQKGINGTWNVTGLFAKVAPTGSFISNIAKGGTAYPAPVLLGNLLPAPIVAGVLAQVKSLSLSIASELSANLPQLADLGLDIGLTDNGRPYFIECNGRDQRYGFRKAEMTNIWKDTYRTPIAYARYLLNHQKWTESERIK</sequence>
<dbReference type="Gene3D" id="3.30.470.20">
    <property type="entry name" value="ATP-grasp fold, B domain"/>
    <property type="match status" value="1"/>
</dbReference>
<organism evidence="1 2">
    <name type="scientific">Paenibacillus motobuensis</name>
    <dbReference type="NCBI Taxonomy" id="295324"/>
    <lineage>
        <taxon>Bacteria</taxon>
        <taxon>Bacillati</taxon>
        <taxon>Bacillota</taxon>
        <taxon>Bacilli</taxon>
        <taxon>Bacillales</taxon>
        <taxon>Paenibacillaceae</taxon>
        <taxon>Paenibacillus</taxon>
    </lineage>
</organism>
<dbReference type="RefSeq" id="WP_343862602.1">
    <property type="nucleotide sequence ID" value="NZ_BAAACX010000013.1"/>
</dbReference>
<protein>
    <recommendedName>
        <fullName evidence="3">YheC/YheD family protein</fullName>
    </recommendedName>
</protein>
<evidence type="ECO:0000313" key="1">
    <source>
        <dbReference type="EMBL" id="GAA0397654.1"/>
    </source>
</evidence>
<name>A0ABP3ICJ9_9BACL</name>